<sequence>MKFLPSFRLRSLGLGR</sequence>
<dbReference type="EMBL" id="CAJOBJ010176705">
    <property type="protein sequence ID" value="CAF4903026.1"/>
    <property type="molecule type" value="Genomic_DNA"/>
</dbReference>
<dbReference type="AlphaFoldDB" id="A0A8S3CEU3"/>
<proteinExistence type="predicted"/>
<protein>
    <submittedName>
        <fullName evidence="1">Uncharacterized protein</fullName>
    </submittedName>
</protein>
<reference evidence="1" key="1">
    <citation type="submission" date="2021-02" db="EMBL/GenBank/DDBJ databases">
        <authorList>
            <person name="Nowell W R."/>
        </authorList>
    </citation>
    <scope>NUCLEOTIDE SEQUENCE</scope>
</reference>
<evidence type="ECO:0000313" key="1">
    <source>
        <dbReference type="EMBL" id="CAF4903026.1"/>
    </source>
</evidence>
<feature type="non-terminal residue" evidence="1">
    <location>
        <position position="16"/>
    </location>
</feature>
<accession>A0A8S3CEU3</accession>
<organism evidence="1 2">
    <name type="scientific">Rotaria magnacalcarata</name>
    <dbReference type="NCBI Taxonomy" id="392030"/>
    <lineage>
        <taxon>Eukaryota</taxon>
        <taxon>Metazoa</taxon>
        <taxon>Spiralia</taxon>
        <taxon>Gnathifera</taxon>
        <taxon>Rotifera</taxon>
        <taxon>Eurotatoria</taxon>
        <taxon>Bdelloidea</taxon>
        <taxon>Philodinida</taxon>
        <taxon>Philodinidae</taxon>
        <taxon>Rotaria</taxon>
    </lineage>
</organism>
<name>A0A8S3CEU3_9BILA</name>
<evidence type="ECO:0000313" key="2">
    <source>
        <dbReference type="Proteomes" id="UP000681720"/>
    </source>
</evidence>
<gene>
    <name evidence="1" type="ORF">GIL414_LOCUS51931</name>
</gene>
<comment type="caution">
    <text evidence="1">The sequence shown here is derived from an EMBL/GenBank/DDBJ whole genome shotgun (WGS) entry which is preliminary data.</text>
</comment>
<dbReference type="Proteomes" id="UP000681720">
    <property type="component" value="Unassembled WGS sequence"/>
</dbReference>